<evidence type="ECO:0000256" key="5">
    <source>
        <dbReference type="ARBA" id="ARBA00023239"/>
    </source>
</evidence>
<keyword evidence="5 7" id="KW-0456">Lyase</keyword>
<dbReference type="PANTHER" id="PTHR30518:SF2">
    <property type="entry name" value="ENDOLYTIC MUREIN TRANSGLYCOSYLASE"/>
    <property type="match status" value="1"/>
</dbReference>
<evidence type="ECO:0000313" key="9">
    <source>
        <dbReference type="EMBL" id="GHC68801.1"/>
    </source>
</evidence>
<comment type="function">
    <text evidence="7">Functions as a peptidoglycan terminase that cleaves nascent peptidoglycan strands endolytically to terminate their elongation.</text>
</comment>
<keyword evidence="4 7" id="KW-0472">Membrane</keyword>
<dbReference type="GO" id="GO:0071555">
    <property type="term" value="P:cell wall organization"/>
    <property type="evidence" value="ECO:0007669"/>
    <property type="project" value="UniProtKB-KW"/>
</dbReference>
<dbReference type="NCBIfam" id="TIGR00247">
    <property type="entry name" value="endolytic transglycosylase MltG"/>
    <property type="match status" value="1"/>
</dbReference>
<dbReference type="Gene3D" id="3.30.1490.480">
    <property type="entry name" value="Endolytic murein transglycosylase"/>
    <property type="match status" value="1"/>
</dbReference>
<reference evidence="9" key="1">
    <citation type="journal article" date="2014" name="Int. J. Syst. Evol. Microbiol.">
        <title>Complete genome sequence of Corynebacterium casei LMG S-19264T (=DSM 44701T), isolated from a smear-ripened cheese.</title>
        <authorList>
            <consortium name="US DOE Joint Genome Institute (JGI-PGF)"/>
            <person name="Walter F."/>
            <person name="Albersmeier A."/>
            <person name="Kalinowski J."/>
            <person name="Ruckert C."/>
        </authorList>
    </citation>
    <scope>NUCLEOTIDE SEQUENCE</scope>
    <source>
        <strain evidence="9">KCTC 42097</strain>
    </source>
</reference>
<evidence type="ECO:0000256" key="2">
    <source>
        <dbReference type="ARBA" id="ARBA00022692"/>
    </source>
</evidence>
<evidence type="ECO:0000256" key="8">
    <source>
        <dbReference type="SAM" id="MobiDB-lite"/>
    </source>
</evidence>
<dbReference type="Gene3D" id="3.30.160.60">
    <property type="entry name" value="Classic Zinc Finger"/>
    <property type="match status" value="1"/>
</dbReference>
<dbReference type="GO" id="GO:0008932">
    <property type="term" value="F:lytic endotransglycosylase activity"/>
    <property type="evidence" value="ECO:0007669"/>
    <property type="project" value="UniProtKB-UniRule"/>
</dbReference>
<feature type="region of interest" description="Disordered" evidence="8">
    <location>
        <begin position="1"/>
        <end position="46"/>
    </location>
</feature>
<evidence type="ECO:0000256" key="3">
    <source>
        <dbReference type="ARBA" id="ARBA00022989"/>
    </source>
</evidence>
<name>A0A8J3DHP0_9HYPH</name>
<protein>
    <recommendedName>
        <fullName evidence="7">Endolytic murein transglycosylase</fullName>
        <ecNumber evidence="7">4.2.2.29</ecNumber>
    </recommendedName>
    <alternativeName>
        <fullName evidence="7">Peptidoglycan lytic transglycosylase</fullName>
    </alternativeName>
    <alternativeName>
        <fullName evidence="7">Peptidoglycan polymerization terminase</fullName>
    </alternativeName>
</protein>
<comment type="similarity">
    <text evidence="7">Belongs to the transglycosylase MltG family.</text>
</comment>
<evidence type="ECO:0000256" key="6">
    <source>
        <dbReference type="ARBA" id="ARBA00023316"/>
    </source>
</evidence>
<dbReference type="Pfam" id="PF02618">
    <property type="entry name" value="YceG"/>
    <property type="match status" value="1"/>
</dbReference>
<dbReference type="AlphaFoldDB" id="A0A8J3DHP0"/>
<organism evidence="9 10">
    <name type="scientific">Limoniibacter endophyticus</name>
    <dbReference type="NCBI Taxonomy" id="1565040"/>
    <lineage>
        <taxon>Bacteria</taxon>
        <taxon>Pseudomonadati</taxon>
        <taxon>Pseudomonadota</taxon>
        <taxon>Alphaproteobacteria</taxon>
        <taxon>Hyphomicrobiales</taxon>
        <taxon>Bartonellaceae</taxon>
        <taxon>Limoniibacter</taxon>
    </lineage>
</organism>
<comment type="catalytic activity">
    <reaction evidence="7">
        <text>a peptidoglycan chain = a peptidoglycan chain with N-acetyl-1,6-anhydromuramyl-[peptide] at the reducing end + a peptidoglycan chain with N-acetylglucosamine at the non-reducing end.</text>
        <dbReference type="EC" id="4.2.2.29"/>
    </reaction>
</comment>
<feature type="transmembrane region" description="Helical" evidence="7">
    <location>
        <begin position="53"/>
        <end position="78"/>
    </location>
</feature>
<dbReference type="Proteomes" id="UP000641137">
    <property type="component" value="Unassembled WGS sequence"/>
</dbReference>
<keyword evidence="1 7" id="KW-1003">Cell membrane</keyword>
<comment type="subcellular location">
    <subcellularLocation>
        <location evidence="7">Cell inner membrane</location>
        <topology evidence="7">Single-pass membrane protein</topology>
    </subcellularLocation>
</comment>
<sequence>MSDNTHGSGDHDKSAPASKPIVPKSANEALRSEAGTPPPLRRKRRSRQSRSQVVIFLNFVMSIIVLVALGFGAAAYWVKWSFEKEGPLQASDTVFIRQGAGVGDIAGTLESRGMIDNALAFRLGVRAYGNEGSMKAGEYEIAGRSSMHDIMELLRSGKQILHTITIPEGWTTQQAMERIAQNEILEGEMPAIVPGEGMIAANTISFSRGKTREQIVEQLVNLQQKTIDEIWERRRDDLPIKDKNEFVTLASIVEKETGHADERTRVAAVFINRLNRKMRLQSDPTIRYGKYGGAVYKEAPTIYQSDIRKPTPYNTYTIDGLPPAPIAIPGRSALEAVANPSVTKDLYFVASGDGRHAFAETLDEHNANVRRWRQIERERGEAAKELPAGATTASPTEGAE</sequence>
<keyword evidence="7" id="KW-0997">Cell inner membrane</keyword>
<keyword evidence="6 7" id="KW-0961">Cell wall biogenesis/degradation</keyword>
<keyword evidence="10" id="KW-1185">Reference proteome</keyword>
<accession>A0A8J3DHP0</accession>
<dbReference type="CDD" id="cd08010">
    <property type="entry name" value="MltG_like"/>
    <property type="match status" value="1"/>
</dbReference>
<reference evidence="9" key="2">
    <citation type="submission" date="2020-09" db="EMBL/GenBank/DDBJ databases">
        <authorList>
            <person name="Sun Q."/>
            <person name="Kim S."/>
        </authorList>
    </citation>
    <scope>NUCLEOTIDE SEQUENCE</scope>
    <source>
        <strain evidence="9">KCTC 42097</strain>
    </source>
</reference>
<feature type="region of interest" description="Disordered" evidence="8">
    <location>
        <begin position="376"/>
        <end position="400"/>
    </location>
</feature>
<evidence type="ECO:0000256" key="1">
    <source>
        <dbReference type="ARBA" id="ARBA00022475"/>
    </source>
</evidence>
<feature type="site" description="Important for catalytic activity" evidence="7">
    <location>
        <position position="256"/>
    </location>
</feature>
<keyword evidence="2 7" id="KW-0812">Transmembrane</keyword>
<dbReference type="GO" id="GO:0009252">
    <property type="term" value="P:peptidoglycan biosynthetic process"/>
    <property type="evidence" value="ECO:0007669"/>
    <property type="project" value="UniProtKB-UniRule"/>
</dbReference>
<proteinExistence type="inferred from homology"/>
<feature type="compositionally biased region" description="Polar residues" evidence="8">
    <location>
        <begin position="391"/>
        <end position="400"/>
    </location>
</feature>
<dbReference type="HAMAP" id="MF_02065">
    <property type="entry name" value="MltG"/>
    <property type="match status" value="1"/>
</dbReference>
<dbReference type="RefSeq" id="WP_189489235.1">
    <property type="nucleotide sequence ID" value="NZ_BMZO01000004.1"/>
</dbReference>
<dbReference type="EMBL" id="BMZO01000004">
    <property type="protein sequence ID" value="GHC68801.1"/>
    <property type="molecule type" value="Genomic_DNA"/>
</dbReference>
<dbReference type="PANTHER" id="PTHR30518">
    <property type="entry name" value="ENDOLYTIC MUREIN TRANSGLYCOSYLASE"/>
    <property type="match status" value="1"/>
</dbReference>
<dbReference type="EC" id="4.2.2.29" evidence="7"/>
<evidence type="ECO:0000256" key="7">
    <source>
        <dbReference type="HAMAP-Rule" id="MF_02065"/>
    </source>
</evidence>
<keyword evidence="3 7" id="KW-1133">Transmembrane helix</keyword>
<evidence type="ECO:0000256" key="4">
    <source>
        <dbReference type="ARBA" id="ARBA00023136"/>
    </source>
</evidence>
<dbReference type="GO" id="GO:0005886">
    <property type="term" value="C:plasma membrane"/>
    <property type="evidence" value="ECO:0007669"/>
    <property type="project" value="UniProtKB-SubCell"/>
</dbReference>
<comment type="caution">
    <text evidence="9">The sequence shown here is derived from an EMBL/GenBank/DDBJ whole genome shotgun (WGS) entry which is preliminary data.</text>
</comment>
<evidence type="ECO:0000313" key="10">
    <source>
        <dbReference type="Proteomes" id="UP000641137"/>
    </source>
</evidence>
<gene>
    <name evidence="7" type="primary">mltG</name>
    <name evidence="9" type="ORF">GCM10010136_13890</name>
</gene>
<dbReference type="InterPro" id="IPR003770">
    <property type="entry name" value="MLTG-like"/>
</dbReference>